<accession>A0A6G9ID60</accession>
<dbReference type="RefSeq" id="WP_166916415.1">
    <property type="nucleotide sequence ID" value="NZ_CP050253.1"/>
</dbReference>
<keyword evidence="9" id="KW-0902">Two-component regulatory system</keyword>
<keyword evidence="7" id="KW-0067">ATP-binding</keyword>
<gene>
    <name evidence="13" type="ORF">IPMB12_07380</name>
</gene>
<proteinExistence type="predicted"/>
<evidence type="ECO:0000256" key="10">
    <source>
        <dbReference type="ARBA" id="ARBA00023136"/>
    </source>
</evidence>
<evidence type="ECO:0000256" key="8">
    <source>
        <dbReference type="ARBA" id="ARBA00022989"/>
    </source>
</evidence>
<dbReference type="InterPro" id="IPR011620">
    <property type="entry name" value="Sig_transdc_His_kinase_LytS_TM"/>
</dbReference>
<dbReference type="SUPFAM" id="SSF55874">
    <property type="entry name" value="ATPase domain of HSP90 chaperone/DNA topoisomerase II/histidine kinase"/>
    <property type="match status" value="1"/>
</dbReference>
<dbReference type="InterPro" id="IPR010559">
    <property type="entry name" value="Sig_transdc_His_kin_internal"/>
</dbReference>
<evidence type="ECO:0000313" key="13">
    <source>
        <dbReference type="EMBL" id="QIQ21520.1"/>
    </source>
</evidence>
<name>A0A6G9ID60_9GAMM</name>
<keyword evidence="2" id="KW-1003">Cell membrane</keyword>
<dbReference type="InterPro" id="IPR036890">
    <property type="entry name" value="HATPase_C_sf"/>
</dbReference>
<dbReference type="SMART" id="SM00065">
    <property type="entry name" value="GAF"/>
    <property type="match status" value="1"/>
</dbReference>
<evidence type="ECO:0000259" key="12">
    <source>
        <dbReference type="SMART" id="SM00065"/>
    </source>
</evidence>
<comment type="subcellular location">
    <subcellularLocation>
        <location evidence="1">Cell membrane</location>
        <topology evidence="1">Multi-pass membrane protein</topology>
    </subcellularLocation>
</comment>
<dbReference type="EMBL" id="CP050253">
    <property type="protein sequence ID" value="QIQ21520.1"/>
    <property type="molecule type" value="Genomic_DNA"/>
</dbReference>
<feature type="transmembrane region" description="Helical" evidence="11">
    <location>
        <begin position="109"/>
        <end position="129"/>
    </location>
</feature>
<dbReference type="InterPro" id="IPR003018">
    <property type="entry name" value="GAF"/>
</dbReference>
<dbReference type="GO" id="GO:0005524">
    <property type="term" value="F:ATP binding"/>
    <property type="evidence" value="ECO:0007669"/>
    <property type="project" value="UniProtKB-KW"/>
</dbReference>
<dbReference type="InParanoid" id="A0A6G9ID60"/>
<sequence length="563" mass="62299">MYEFNLILLLLQQMCIYLMIAYLLSKTPLFTPLMQVTVHLPHKLLCYIIFSMFCILGTYLGLHIEDSIANTRAIGAVLGGLLGGPVVGLLVGLTGGLHRYQLGGITAESCVLSTIFAGIVGGLVHYYLLRKGRVDRLYNPLTVGLITIGVEAFQMGLILLIAKPHAEALNIVKSIAAPMMIANSVGAAMFMRILLDRRAMFEKYTSAFSARALKIAASTEGILRNGFNQENSTKVAQIIYKELDIGAVAITDHEKLLAFIGIGDDHHIVGTPIASIHTKQVIENNEVKYINGIDEPYQCSLHKSCPLGSTVVIPLIGDNHKVIGTIKLYEAKNKLFSSINRTLGEGIASLLSAQILAGQNERYKQLLSQTEIKLLHAQVNPHFLFNALNTIMAVIRRNNEQACGLVQNLSTFFRKNLKRPEEIVTLHDEIEHVNAYLQIEKARFMENLQVEINVPQSLDNAQLPAFSLQPIVENAIKHGISNLLDGGTLTINAYEQGMHLILEVLDNAGLYKEKEKSSTGLGLNLVDRRIQIRYGQDYGINIQCEPEHYTLVRIMLPLVKEIA</sequence>
<reference evidence="13 14" key="1">
    <citation type="submission" date="2020-03" db="EMBL/GenBank/DDBJ databases">
        <title>Complete genome sequence of Orbus sp. IPMB12 (BCRC 80908).</title>
        <authorList>
            <person name="Lo W.-S."/>
            <person name="Chang T.-H."/>
            <person name="Kuo C.-H."/>
        </authorList>
    </citation>
    <scope>NUCLEOTIDE SEQUENCE [LARGE SCALE GENOMIC DNA]</scope>
    <source>
        <strain evidence="13 14">IPMB12</strain>
    </source>
</reference>
<dbReference type="SUPFAM" id="SSF55781">
    <property type="entry name" value="GAF domain-like"/>
    <property type="match status" value="1"/>
</dbReference>
<evidence type="ECO:0000256" key="9">
    <source>
        <dbReference type="ARBA" id="ARBA00023012"/>
    </source>
</evidence>
<evidence type="ECO:0000256" key="7">
    <source>
        <dbReference type="ARBA" id="ARBA00022840"/>
    </source>
</evidence>
<evidence type="ECO:0000256" key="4">
    <source>
        <dbReference type="ARBA" id="ARBA00022692"/>
    </source>
</evidence>
<dbReference type="GO" id="GO:0005886">
    <property type="term" value="C:plasma membrane"/>
    <property type="evidence" value="ECO:0007669"/>
    <property type="project" value="UniProtKB-SubCell"/>
</dbReference>
<evidence type="ECO:0000256" key="11">
    <source>
        <dbReference type="SAM" id="Phobius"/>
    </source>
</evidence>
<evidence type="ECO:0000256" key="2">
    <source>
        <dbReference type="ARBA" id="ARBA00022475"/>
    </source>
</evidence>
<dbReference type="InterPro" id="IPR050640">
    <property type="entry name" value="Bact_2-comp_sensor_kinase"/>
</dbReference>
<keyword evidence="5" id="KW-0547">Nucleotide-binding</keyword>
<dbReference type="PANTHER" id="PTHR34220:SF10">
    <property type="entry name" value="SENSOR HISTIDINE KINASE BTSS"/>
    <property type="match status" value="1"/>
</dbReference>
<evidence type="ECO:0000256" key="1">
    <source>
        <dbReference type="ARBA" id="ARBA00004651"/>
    </source>
</evidence>
<dbReference type="GO" id="GO:0071555">
    <property type="term" value="P:cell wall organization"/>
    <property type="evidence" value="ECO:0007669"/>
    <property type="project" value="InterPro"/>
</dbReference>
<evidence type="ECO:0000313" key="14">
    <source>
        <dbReference type="Proteomes" id="UP000501168"/>
    </source>
</evidence>
<keyword evidence="14" id="KW-1185">Reference proteome</keyword>
<feature type="transmembrane region" description="Helical" evidence="11">
    <location>
        <begin position="141"/>
        <end position="162"/>
    </location>
</feature>
<protein>
    <submittedName>
        <fullName evidence="13">Sensor histidine kinase</fullName>
    </submittedName>
</protein>
<evidence type="ECO:0000256" key="5">
    <source>
        <dbReference type="ARBA" id="ARBA00022741"/>
    </source>
</evidence>
<dbReference type="Gene3D" id="3.30.565.10">
    <property type="entry name" value="Histidine kinase-like ATPase, C-terminal domain"/>
    <property type="match status" value="1"/>
</dbReference>
<dbReference type="Pfam" id="PF06580">
    <property type="entry name" value="His_kinase"/>
    <property type="match status" value="1"/>
</dbReference>
<feature type="transmembrane region" description="Helical" evidence="11">
    <location>
        <begin position="174"/>
        <end position="195"/>
    </location>
</feature>
<keyword evidence="3" id="KW-0808">Transferase</keyword>
<feature type="domain" description="GAF" evidence="12">
    <location>
        <begin position="218"/>
        <end position="365"/>
    </location>
</feature>
<evidence type="ECO:0000256" key="3">
    <source>
        <dbReference type="ARBA" id="ARBA00022679"/>
    </source>
</evidence>
<dbReference type="GO" id="GO:0000155">
    <property type="term" value="F:phosphorelay sensor kinase activity"/>
    <property type="evidence" value="ECO:0007669"/>
    <property type="project" value="InterPro"/>
</dbReference>
<evidence type="ECO:0000256" key="6">
    <source>
        <dbReference type="ARBA" id="ARBA00022777"/>
    </source>
</evidence>
<organism evidence="13 14">
    <name type="scientific">Zophobihabitans entericus</name>
    <dbReference type="NCBI Taxonomy" id="1635327"/>
    <lineage>
        <taxon>Bacteria</taxon>
        <taxon>Pseudomonadati</taxon>
        <taxon>Pseudomonadota</taxon>
        <taxon>Gammaproteobacteria</taxon>
        <taxon>Orbales</taxon>
        <taxon>Orbaceae</taxon>
        <taxon>Zophobihabitans</taxon>
    </lineage>
</organism>
<dbReference type="Pfam" id="PF07694">
    <property type="entry name" value="5TM-5TMR_LYT"/>
    <property type="match status" value="1"/>
</dbReference>
<feature type="transmembrane region" description="Helical" evidence="11">
    <location>
        <begin position="44"/>
        <end position="62"/>
    </location>
</feature>
<keyword evidence="4 11" id="KW-0812">Transmembrane</keyword>
<keyword evidence="8 11" id="KW-1133">Transmembrane helix</keyword>
<dbReference type="KEGG" id="orb:IPMB12_07380"/>
<keyword evidence="10 11" id="KW-0472">Membrane</keyword>
<dbReference type="AlphaFoldDB" id="A0A6G9ID60"/>
<keyword evidence="6 13" id="KW-0418">Kinase</keyword>
<feature type="transmembrane region" description="Helical" evidence="11">
    <location>
        <begin position="6"/>
        <end position="24"/>
    </location>
</feature>
<dbReference type="FunCoup" id="A0A6G9ID60">
    <property type="interactions" value="26"/>
</dbReference>
<dbReference type="PANTHER" id="PTHR34220">
    <property type="entry name" value="SENSOR HISTIDINE KINASE YPDA"/>
    <property type="match status" value="1"/>
</dbReference>
<feature type="transmembrane region" description="Helical" evidence="11">
    <location>
        <begin position="74"/>
        <end position="97"/>
    </location>
</feature>
<dbReference type="Proteomes" id="UP000501168">
    <property type="component" value="Chromosome"/>
</dbReference>